<dbReference type="GO" id="GO:0030288">
    <property type="term" value="C:outer membrane-bounded periplasmic space"/>
    <property type="evidence" value="ECO:0007669"/>
    <property type="project" value="TreeGrafter"/>
</dbReference>
<accession>H0UQD4</accession>
<evidence type="ECO:0008006" key="5">
    <source>
        <dbReference type="Google" id="ProtNLM"/>
    </source>
</evidence>
<evidence type="ECO:0000256" key="1">
    <source>
        <dbReference type="ARBA" id="ARBA00022729"/>
    </source>
</evidence>
<proteinExistence type="predicted"/>
<evidence type="ECO:0000313" key="4">
    <source>
        <dbReference type="Proteomes" id="UP000005730"/>
    </source>
</evidence>
<keyword evidence="1 2" id="KW-0732">Signal</keyword>
<dbReference type="eggNOG" id="COG1934">
    <property type="taxonomic scope" value="Bacteria"/>
</dbReference>
<dbReference type="PANTHER" id="PTHR36504:SF1">
    <property type="entry name" value="LIPOPOLYSACCHARIDE EXPORT SYSTEM PROTEIN LPTA"/>
    <property type="match status" value="1"/>
</dbReference>
<dbReference type="GO" id="GO:0017089">
    <property type="term" value="F:glycolipid transfer activity"/>
    <property type="evidence" value="ECO:0007669"/>
    <property type="project" value="TreeGrafter"/>
</dbReference>
<dbReference type="EMBL" id="CM001377">
    <property type="protein sequence ID" value="EHM09688.1"/>
    <property type="molecule type" value="Genomic_DNA"/>
</dbReference>
<dbReference type="STRING" id="926567.TheveDRAFT_0527"/>
<dbReference type="GO" id="GO:0015920">
    <property type="term" value="P:lipopolysaccharide transport"/>
    <property type="evidence" value="ECO:0007669"/>
    <property type="project" value="TreeGrafter"/>
</dbReference>
<keyword evidence="4" id="KW-1185">Reference proteome</keyword>
<feature type="chain" id="PRO_5003540952" description="Organic solvent tolerance-like N-terminal domain-containing protein" evidence="2">
    <location>
        <begin position="23"/>
        <end position="284"/>
    </location>
</feature>
<gene>
    <name evidence="3" type="ORF">TheveDRAFT_0527</name>
</gene>
<protein>
    <recommendedName>
        <fullName evidence="5">Organic solvent tolerance-like N-terminal domain-containing protein</fullName>
    </recommendedName>
</protein>
<reference evidence="3 4" key="1">
    <citation type="submission" date="2011-10" db="EMBL/GenBank/DDBJ databases">
        <title>The Noncontiguous Finished genome of Thermanaerovibrio velox DSM 12556.</title>
        <authorList>
            <consortium name="US DOE Joint Genome Institute (JGI-PGF)"/>
            <person name="Lucas S."/>
            <person name="Copeland A."/>
            <person name="Lapidus A."/>
            <person name="Glavina del Rio T."/>
            <person name="Dalin E."/>
            <person name="Tice H."/>
            <person name="Bruce D."/>
            <person name="Goodwin L."/>
            <person name="Pitluck S."/>
            <person name="Peters L."/>
            <person name="Mikhailova N."/>
            <person name="Teshima H."/>
            <person name="Kyrpides N."/>
            <person name="Mavromatis K."/>
            <person name="Ivanova N."/>
            <person name="Markowitz V."/>
            <person name="Cheng J.-F."/>
            <person name="Hugenholtz P."/>
            <person name="Woyke T."/>
            <person name="Wu D."/>
            <person name="Spring S."/>
            <person name="Brambilla E.-M."/>
            <person name="Klenk H.-P."/>
            <person name="Eisen J.A."/>
        </authorList>
    </citation>
    <scope>NUCLEOTIDE SEQUENCE [LARGE SCALE GENOMIC DNA]</scope>
    <source>
        <strain evidence="3 4">DSM 12556</strain>
    </source>
</reference>
<dbReference type="GO" id="GO:0009279">
    <property type="term" value="C:cell outer membrane"/>
    <property type="evidence" value="ECO:0007669"/>
    <property type="project" value="TreeGrafter"/>
</dbReference>
<evidence type="ECO:0000313" key="3">
    <source>
        <dbReference type="EMBL" id="EHM09688.1"/>
    </source>
</evidence>
<dbReference type="Proteomes" id="UP000005730">
    <property type="component" value="Chromosome"/>
</dbReference>
<dbReference type="Gene3D" id="2.60.450.10">
    <property type="entry name" value="Lipopolysaccharide (LPS) transport protein A like domain"/>
    <property type="match status" value="1"/>
</dbReference>
<organism evidence="3 4">
    <name type="scientific">Thermanaerovibrio velox DSM 12556</name>
    <dbReference type="NCBI Taxonomy" id="926567"/>
    <lineage>
        <taxon>Bacteria</taxon>
        <taxon>Thermotogati</taxon>
        <taxon>Synergistota</taxon>
        <taxon>Synergistia</taxon>
        <taxon>Synergistales</taxon>
        <taxon>Synergistaceae</taxon>
        <taxon>Thermanaerovibrio</taxon>
    </lineage>
</organism>
<dbReference type="OrthoDB" id="9795964at2"/>
<sequence>MRRFLAFAAGLALLSVAASSSAQDGVTRLTAQRLIYDGSTERFRAEGGVRVQQDQLEASGDVGEGRVSGEAFSLKGNVVALFKRERVKVLSQTLDVSSKGRGIYEAVARGGVRAVRGDEILTCSTARWTSDGLRYTLEGSVKGTFMGKMVDADRVERNLFEFSGFNVRRYRDMKEGFELRAPSVRGRLDRSGAVESAEAAGGVTCIAKDKNGADMVMTGDRASYDGVSGAVEVIGSAKVVQPGGRTLTADRIVYQTRVRRLEAYGSTQVTFPAKGSRDGEEVKR</sequence>
<dbReference type="InterPro" id="IPR052037">
    <property type="entry name" value="LPS_export_LptA"/>
</dbReference>
<dbReference type="RefSeq" id="WP_006583182.1">
    <property type="nucleotide sequence ID" value="NZ_CM001377.1"/>
</dbReference>
<feature type="signal peptide" evidence="2">
    <location>
        <begin position="1"/>
        <end position="22"/>
    </location>
</feature>
<dbReference type="PANTHER" id="PTHR36504">
    <property type="entry name" value="LIPOPOLYSACCHARIDE EXPORT SYSTEM PROTEIN LPTA"/>
    <property type="match status" value="1"/>
</dbReference>
<dbReference type="AlphaFoldDB" id="H0UQD4"/>
<dbReference type="HOGENOM" id="CLU_979821_0_0_0"/>
<name>H0UQD4_9BACT</name>
<evidence type="ECO:0000256" key="2">
    <source>
        <dbReference type="SAM" id="SignalP"/>
    </source>
</evidence>